<dbReference type="SMART" id="SM00729">
    <property type="entry name" value="Elp3"/>
    <property type="match status" value="1"/>
</dbReference>
<proteinExistence type="predicted"/>
<dbReference type="Proteomes" id="UP000789941">
    <property type="component" value="Unassembled WGS sequence"/>
</dbReference>
<dbReference type="GO" id="GO:0051536">
    <property type="term" value="F:iron-sulfur cluster binding"/>
    <property type="evidence" value="ECO:0007669"/>
    <property type="project" value="InterPro"/>
</dbReference>
<accession>A0A5E4LP65</accession>
<gene>
    <name evidence="2" type="ORF">LFW2832_00526</name>
</gene>
<protein>
    <recommendedName>
        <fullName evidence="1">Elp3/MiaA/NifB-like radical SAM core domain-containing protein</fullName>
    </recommendedName>
</protein>
<evidence type="ECO:0000313" key="2">
    <source>
        <dbReference type="EMBL" id="VVC03784.1"/>
    </source>
</evidence>
<dbReference type="SUPFAM" id="SSF102114">
    <property type="entry name" value="Radical SAM enzymes"/>
    <property type="match status" value="1"/>
</dbReference>
<dbReference type="GO" id="GO:0003824">
    <property type="term" value="F:catalytic activity"/>
    <property type="evidence" value="ECO:0007669"/>
    <property type="project" value="InterPro"/>
</dbReference>
<dbReference type="InterPro" id="IPR058240">
    <property type="entry name" value="rSAM_sf"/>
</dbReference>
<evidence type="ECO:0000259" key="1">
    <source>
        <dbReference type="SMART" id="SM00729"/>
    </source>
</evidence>
<dbReference type="EMBL" id="CABMJJ010000009">
    <property type="protein sequence ID" value="VVC03784.1"/>
    <property type="molecule type" value="Genomic_DNA"/>
</dbReference>
<dbReference type="InterPro" id="IPR006638">
    <property type="entry name" value="Elp3/MiaA/NifB-like_rSAM"/>
</dbReference>
<dbReference type="AlphaFoldDB" id="A0A5E4LP65"/>
<evidence type="ECO:0000313" key="3">
    <source>
        <dbReference type="Proteomes" id="UP000789941"/>
    </source>
</evidence>
<reference evidence="2 3" key="1">
    <citation type="submission" date="2019-08" db="EMBL/GenBank/DDBJ databases">
        <authorList>
            <person name="Vazquez-Campos X."/>
        </authorList>
    </citation>
    <scope>NUCLEOTIDE SEQUENCE [LARGE SCALE GENOMIC DNA]</scope>
    <source>
        <strain evidence="2">LFW-283_2</strain>
    </source>
</reference>
<organism evidence="2 3">
    <name type="scientific">Candidatus Bilamarchaeum dharawalense</name>
    <dbReference type="NCBI Taxonomy" id="2885759"/>
    <lineage>
        <taxon>Archaea</taxon>
        <taxon>Candidatus Micrarchaeota</taxon>
        <taxon>Candidatus Micrarchaeia</taxon>
        <taxon>Candidatus Anstonellales</taxon>
        <taxon>Candidatus Bilamarchaeaceae</taxon>
        <taxon>Candidatus Bilamarchaeum</taxon>
    </lineage>
</organism>
<sequence length="325" mass="36130">MSDPNHYPPSIRPALVRRQTGVELFVTLKTRNCSRAEKNGRCDFCGLGLLDGNSGSPLHVSEAETQIYGMLEDLRKQGVNPQTILKLSLISMSDSLLNPKTIQPAALYRTLELLRHAFSGILEVSIESRADMIEAKGLIEVGQEITRLFGIDSRRQIACGIETADEDVRLSTGKGITNLHIYEAATILGQEGFGLRGYFIYNMFEHTLPTRRLALMEAINFMVDITASAGVQPSILILRGYVPADKQDHPRFRKFSEVSDEIALRDLRLAAVHAKSRRLTLEVDTTVEDQQSASAILEAGVNILSPRYINALRAYNLSFDPNCLR</sequence>
<comment type="caution">
    <text evidence="2">The sequence shown here is derived from an EMBL/GenBank/DDBJ whole genome shotgun (WGS) entry which is preliminary data.</text>
</comment>
<name>A0A5E4LP65_9ARCH</name>
<feature type="domain" description="Elp3/MiaA/NifB-like radical SAM core" evidence="1">
    <location>
        <begin position="23"/>
        <end position="269"/>
    </location>
</feature>